<evidence type="ECO:0000313" key="2">
    <source>
        <dbReference type="Proteomes" id="UP000789941"/>
    </source>
</evidence>
<name>A0A5E4LNM9_9ARCH</name>
<accession>A0A5E4LNM9</accession>
<organism evidence="1 2">
    <name type="scientific">Candidatus Bilamarchaeum dharawalense</name>
    <dbReference type="NCBI Taxonomy" id="2885759"/>
    <lineage>
        <taxon>Archaea</taxon>
        <taxon>Candidatus Micrarchaeota</taxon>
        <taxon>Candidatus Micrarchaeia</taxon>
        <taxon>Candidatus Anstonellales</taxon>
        <taxon>Candidatus Bilamarchaeaceae</taxon>
        <taxon>Candidatus Bilamarchaeum</taxon>
    </lineage>
</organism>
<dbReference type="EMBL" id="CABMJJ010000001">
    <property type="protein sequence ID" value="VVC02593.1"/>
    <property type="molecule type" value="Genomic_DNA"/>
</dbReference>
<protein>
    <submittedName>
        <fullName evidence="1">Uncharacterized protein</fullName>
    </submittedName>
</protein>
<comment type="caution">
    <text evidence="1">The sequence shown here is derived from an EMBL/GenBank/DDBJ whole genome shotgun (WGS) entry which is preliminary data.</text>
</comment>
<gene>
    <name evidence="1" type="ORF">LFW2832_00097</name>
</gene>
<dbReference type="AlphaFoldDB" id="A0A5E4LNM9"/>
<dbReference type="Proteomes" id="UP000789941">
    <property type="component" value="Unassembled WGS sequence"/>
</dbReference>
<evidence type="ECO:0000313" key="1">
    <source>
        <dbReference type="EMBL" id="VVC02593.1"/>
    </source>
</evidence>
<sequence>MSDLALIRGAAPDAKRKVDARQTVSVFESISVLVEGFDRFQQRTLPSSLSGVSFSRIAGQACCLDHSHEHTSRKEILRILQSIKPGGVFLMLGHGGIAKCGAVGAKQALLAGQLGHEPDPTRRLLDYIPDEVSGKLSPDAEKVNALFQAQKILDDPEFKAIIEQKNITFVWSVCYGLNLMVFDALNRPGWSTKKLFERHPKLLSLALQMRKGLQKLTSIDSENLDEHYAHAAFLYDPMVMRKVLDPLETYLDIGGVCCVDARVAPNTPDGHKYLFRVPPNRTFAVTTMAGAPFSYDDLGSLFYSFGHVKGINSLTHHGDPGNGHTVVLTADPSLQVAQMIKSQLLAQPTAVEATCGGEAITLMGFDGKVLRIVNQSLALDLEIGYIPKINLLTV</sequence>
<reference evidence="1 2" key="1">
    <citation type="submission" date="2019-08" db="EMBL/GenBank/DDBJ databases">
        <authorList>
            <person name="Vazquez-Campos X."/>
        </authorList>
    </citation>
    <scope>NUCLEOTIDE SEQUENCE [LARGE SCALE GENOMIC DNA]</scope>
    <source>
        <strain evidence="1">LFW-283_2</strain>
    </source>
</reference>
<proteinExistence type="predicted"/>